<keyword evidence="7" id="KW-0378">Hydrolase</keyword>
<evidence type="ECO:0000256" key="2">
    <source>
        <dbReference type="ARBA" id="ARBA00001913"/>
    </source>
</evidence>
<dbReference type="Pfam" id="PF09260">
    <property type="entry name" value="A_amylase_dom_C"/>
    <property type="match status" value="1"/>
</dbReference>
<feature type="binding site" evidence="16">
    <location>
        <position position="359"/>
    </location>
    <ligand>
        <name>substrate</name>
    </ligand>
</feature>
<evidence type="ECO:0000256" key="1">
    <source>
        <dbReference type="ARBA" id="ARBA00000548"/>
    </source>
</evidence>
<feature type="site" description="Transition state stabilizer" evidence="14">
    <location>
        <position position="312"/>
    </location>
</feature>
<evidence type="ECO:0000256" key="13">
    <source>
        <dbReference type="PIRSR" id="PIRSR001024-1"/>
    </source>
</evidence>
<keyword evidence="6 17" id="KW-0732">Signal</keyword>
<comment type="similarity">
    <text evidence="3">Belongs to the glycosyl hydrolase 13 family.</text>
</comment>
<keyword evidence="10" id="KW-0325">Glycoprotein</keyword>
<dbReference type="InterPro" id="IPR015340">
    <property type="entry name" value="A_amylase_C_dom"/>
</dbReference>
<keyword evidence="20" id="KW-1185">Reference proteome</keyword>
<evidence type="ECO:0000256" key="12">
    <source>
        <dbReference type="ARBA" id="ARBA00023295"/>
    </source>
</evidence>
<dbReference type="InterPro" id="IPR013780">
    <property type="entry name" value="Glyco_hydro_b"/>
</dbReference>
<dbReference type="InterPro" id="IPR006047">
    <property type="entry name" value="GH13_cat_dom"/>
</dbReference>
<organism evidence="19 20">
    <name type="scientific">Paraphaeosphaeria sporulosa</name>
    <dbReference type="NCBI Taxonomy" id="1460663"/>
    <lineage>
        <taxon>Eukaryota</taxon>
        <taxon>Fungi</taxon>
        <taxon>Dikarya</taxon>
        <taxon>Ascomycota</taxon>
        <taxon>Pezizomycotina</taxon>
        <taxon>Dothideomycetes</taxon>
        <taxon>Pleosporomycetidae</taxon>
        <taxon>Pleosporales</taxon>
        <taxon>Massarineae</taxon>
        <taxon>Didymosphaeriaceae</taxon>
        <taxon>Paraphaeosphaeria</taxon>
    </lineage>
</organism>
<dbReference type="EC" id="3.2.1.1" evidence="4"/>
<dbReference type="SMART" id="SM00642">
    <property type="entry name" value="Aamy"/>
    <property type="match status" value="1"/>
</dbReference>
<dbReference type="OrthoDB" id="204980at2759"/>
<evidence type="ECO:0000313" key="19">
    <source>
        <dbReference type="EMBL" id="OAG11761.1"/>
    </source>
</evidence>
<dbReference type="InParanoid" id="A0A177CX32"/>
<dbReference type="GO" id="GO:0016052">
    <property type="term" value="P:carbohydrate catabolic process"/>
    <property type="evidence" value="ECO:0007669"/>
    <property type="project" value="InterPro"/>
</dbReference>
<name>A0A177CX32_9PLEO</name>
<feature type="binding site" evidence="16">
    <location>
        <position position="312"/>
    </location>
    <ligand>
        <name>substrate</name>
    </ligand>
</feature>
<feature type="signal peptide" evidence="17">
    <location>
        <begin position="1"/>
        <end position="18"/>
    </location>
</feature>
<evidence type="ECO:0000256" key="9">
    <source>
        <dbReference type="ARBA" id="ARBA00023157"/>
    </source>
</evidence>
<gene>
    <name evidence="19" type="ORF">CC84DRAFT_1170610</name>
</gene>
<evidence type="ECO:0000259" key="18">
    <source>
        <dbReference type="SMART" id="SM00642"/>
    </source>
</evidence>
<dbReference type="PIRSF" id="PIRSF001024">
    <property type="entry name" value="Alph-amyl_fung"/>
    <property type="match status" value="1"/>
</dbReference>
<feature type="chain" id="PRO_5008058750" description="alpha-amylase" evidence="17">
    <location>
        <begin position="19"/>
        <end position="510"/>
    </location>
</feature>
<evidence type="ECO:0000256" key="15">
    <source>
        <dbReference type="PIRSR" id="PIRSR001024-4"/>
    </source>
</evidence>
<dbReference type="InterPro" id="IPR017853">
    <property type="entry name" value="GH"/>
</dbReference>
<evidence type="ECO:0000256" key="14">
    <source>
        <dbReference type="PIRSR" id="PIRSR001024-2"/>
    </source>
</evidence>
<accession>A0A177CX32</accession>
<dbReference type="SUPFAM" id="SSF51011">
    <property type="entry name" value="Glycosyl hydrolase domain"/>
    <property type="match status" value="1"/>
</dbReference>
<dbReference type="AlphaFoldDB" id="A0A177CX32"/>
<evidence type="ECO:0000256" key="6">
    <source>
        <dbReference type="ARBA" id="ARBA00022729"/>
    </source>
</evidence>
<evidence type="ECO:0000256" key="11">
    <source>
        <dbReference type="ARBA" id="ARBA00023277"/>
    </source>
</evidence>
<feature type="binding site" evidence="16">
    <location>
        <position position="134"/>
    </location>
    <ligand>
        <name>substrate</name>
    </ligand>
</feature>
<dbReference type="CDD" id="cd11319">
    <property type="entry name" value="AmyAc_euk_AmyA"/>
    <property type="match status" value="1"/>
</dbReference>
<feature type="active site" description="Proton donor" evidence="13">
    <location>
        <position position="242"/>
    </location>
</feature>
<feature type="disulfide bond" evidence="15">
    <location>
        <begin position="48"/>
        <end position="56"/>
    </location>
</feature>
<evidence type="ECO:0000256" key="17">
    <source>
        <dbReference type="SAM" id="SignalP"/>
    </source>
</evidence>
<keyword evidence="11" id="KW-0119">Carbohydrate metabolism</keyword>
<keyword evidence="8" id="KW-0106">Calcium</keyword>
<feature type="domain" description="Glycosyl hydrolase family 13 catalytic" evidence="18">
    <location>
        <begin position="31"/>
        <end position="384"/>
    </location>
</feature>
<dbReference type="EMBL" id="KV441548">
    <property type="protein sequence ID" value="OAG11761.1"/>
    <property type="molecule type" value="Genomic_DNA"/>
</dbReference>
<evidence type="ECO:0000313" key="20">
    <source>
        <dbReference type="Proteomes" id="UP000077069"/>
    </source>
</evidence>
<feature type="disulfide bond" evidence="15">
    <location>
        <begin position="451"/>
        <end position="486"/>
    </location>
</feature>
<keyword evidence="12" id="KW-0326">Glycosidase</keyword>
<protein>
    <recommendedName>
        <fullName evidence="4">alpha-amylase</fullName>
        <ecNumber evidence="4">3.2.1.1</ecNumber>
    </recommendedName>
</protein>
<dbReference type="Gene3D" id="3.20.20.80">
    <property type="entry name" value="Glycosidases"/>
    <property type="match status" value="1"/>
</dbReference>
<dbReference type="PANTHER" id="PTHR10357:SF215">
    <property type="entry name" value="ALPHA-AMYLASE 1"/>
    <property type="match status" value="1"/>
</dbReference>
<dbReference type="FunFam" id="3.20.20.80:FF:000120">
    <property type="entry name" value="Alpha-amylase A"/>
    <property type="match status" value="1"/>
</dbReference>
<evidence type="ECO:0000256" key="8">
    <source>
        <dbReference type="ARBA" id="ARBA00022837"/>
    </source>
</evidence>
<dbReference type="STRING" id="1460663.A0A177CX32"/>
<dbReference type="PANTHER" id="PTHR10357">
    <property type="entry name" value="ALPHA-AMYLASE FAMILY MEMBER"/>
    <property type="match status" value="1"/>
</dbReference>
<dbReference type="RefSeq" id="XP_018042126.1">
    <property type="nucleotide sequence ID" value="XM_018179863.1"/>
</dbReference>
<keyword evidence="9 15" id="KW-1015">Disulfide bond</keyword>
<dbReference type="GO" id="GO:0005509">
    <property type="term" value="F:calcium ion binding"/>
    <property type="evidence" value="ECO:0007669"/>
    <property type="project" value="InterPro"/>
</dbReference>
<dbReference type="GO" id="GO:0004556">
    <property type="term" value="F:alpha-amylase activity"/>
    <property type="evidence" value="ECO:0007669"/>
    <property type="project" value="UniProtKB-EC"/>
</dbReference>
<dbReference type="Proteomes" id="UP000077069">
    <property type="component" value="Unassembled WGS sequence"/>
</dbReference>
<feature type="disulfide bond" evidence="15">
    <location>
        <begin position="162"/>
        <end position="176"/>
    </location>
</feature>
<dbReference type="Pfam" id="PF00128">
    <property type="entry name" value="Alpha-amylase"/>
    <property type="match status" value="1"/>
</dbReference>
<evidence type="ECO:0000256" key="5">
    <source>
        <dbReference type="ARBA" id="ARBA00022723"/>
    </source>
</evidence>
<dbReference type="SUPFAM" id="SSF51445">
    <property type="entry name" value="(Trans)glycosidases"/>
    <property type="match status" value="1"/>
</dbReference>
<feature type="binding site" evidence="16">
    <location>
        <position position="246"/>
    </location>
    <ligand>
        <name>substrate</name>
    </ligand>
</feature>
<dbReference type="Gene3D" id="2.60.40.1180">
    <property type="entry name" value="Golgi alpha-mannosidase II"/>
    <property type="match status" value="1"/>
</dbReference>
<evidence type="ECO:0000256" key="4">
    <source>
        <dbReference type="ARBA" id="ARBA00012595"/>
    </source>
</evidence>
<comment type="cofactor">
    <cofactor evidence="2">
        <name>Ca(2+)</name>
        <dbReference type="ChEBI" id="CHEBI:29108"/>
    </cofactor>
</comment>
<reference evidence="19 20" key="1">
    <citation type="submission" date="2016-05" db="EMBL/GenBank/DDBJ databases">
        <title>Comparative analysis of secretome profiles of manganese(II)-oxidizing ascomycete fungi.</title>
        <authorList>
            <consortium name="DOE Joint Genome Institute"/>
            <person name="Zeiner C.A."/>
            <person name="Purvine S.O."/>
            <person name="Zink E.M."/>
            <person name="Wu S."/>
            <person name="Pasa-Tolic L."/>
            <person name="Chaput D.L."/>
            <person name="Haridas S."/>
            <person name="Grigoriev I.V."/>
            <person name="Santelli C.M."/>
            <person name="Hansel C.M."/>
        </authorList>
    </citation>
    <scope>NUCLEOTIDE SEQUENCE [LARGE SCALE GENOMIC DNA]</scope>
    <source>
        <strain evidence="19 20">AP3s5-JAC2a</strain>
    </source>
</reference>
<dbReference type="GeneID" id="28763349"/>
<evidence type="ECO:0000256" key="10">
    <source>
        <dbReference type="ARBA" id="ARBA00023180"/>
    </source>
</evidence>
<keyword evidence="5" id="KW-0479">Metal-binding</keyword>
<feature type="active site" description="Nucleophile" evidence="13">
    <location>
        <position position="218"/>
    </location>
</feature>
<proteinExistence type="inferred from homology"/>
<evidence type="ECO:0000256" key="3">
    <source>
        <dbReference type="ARBA" id="ARBA00008061"/>
    </source>
</evidence>
<feature type="binding site" evidence="16">
    <location>
        <position position="216"/>
    </location>
    <ligand>
        <name>substrate</name>
    </ligand>
</feature>
<comment type="catalytic activity">
    <reaction evidence="1">
        <text>Endohydrolysis of (1-&gt;4)-alpha-D-glucosidic linkages in polysaccharides containing three or more (1-&gt;4)-alpha-linked D-glucose units.</text>
        <dbReference type="EC" id="3.2.1.1"/>
    </reaction>
</comment>
<evidence type="ECO:0000256" key="16">
    <source>
        <dbReference type="PIRSR" id="PIRSR001024-5"/>
    </source>
</evidence>
<sequence length="510" mass="57167">MRFFITAAVASLLQTCFAATATDWRSRSIYQVFTDRFARTDGNTAAPCNVANNLYCGGTWKGLEKKLDYIKNMGFTAVWISPITAQVANAYHGYYQNDLYSLNTHFGTARDLRSLASALHSKGMYLMVDIVPNHMAFASCPDKVDFRRLKTFNHPDKFHSYCPIKNTGNQTELEDCWLGDCNMALPDIKTDDPLVAREMNAWIRWLVSAHNVDGLRIDSVKNVNKAFFPPFCRAAGVFCMGEVSEGHANYTYPYQKQMDSVLDYPLYYSITRVFQQKSNMSDLVVALASCTDNQETGCKDPTLLGAFFENHDNPRFANVTQDLSLVKNALTFTMLGDGIPIVYQGQEQNFAGGDDPWCREALWSSQFNTTSPLYKHTALLNNIRNHIVSESAPYLSYQTRILAYTATEMQLRKGAIRTVLSNQGEHAPTWALKTQGMEFEKGKTVFDVLSCARYGVDGNGEVDVNMRSGEPVVLVEENVLRGSDLCTCERGRGSPRYRTVCGGERGTHDL</sequence>
<dbReference type="InterPro" id="IPR013777">
    <property type="entry name" value="A-amylase-like"/>
</dbReference>
<evidence type="ECO:0000256" key="7">
    <source>
        <dbReference type="ARBA" id="ARBA00022801"/>
    </source>
</evidence>